<reference evidence="3 4" key="1">
    <citation type="journal article" date="2015" name="Nature">
        <title>rRNA introns, odd ribosomes, and small enigmatic genomes across a large radiation of phyla.</title>
        <authorList>
            <person name="Brown C.T."/>
            <person name="Hug L.A."/>
            <person name="Thomas B.C."/>
            <person name="Sharon I."/>
            <person name="Castelle C.J."/>
            <person name="Singh A."/>
            <person name="Wilkins M.J."/>
            <person name="Williams K.H."/>
            <person name="Banfield J.F."/>
        </authorList>
    </citation>
    <scope>NUCLEOTIDE SEQUENCE [LARGE SCALE GENOMIC DNA]</scope>
</reference>
<dbReference type="AlphaFoldDB" id="A0A0G0JX40"/>
<evidence type="ECO:0000313" key="3">
    <source>
        <dbReference type="EMBL" id="KKQ71122.1"/>
    </source>
</evidence>
<sequence length="130" mass="14549">MLHKSISIIHQLRVYFLLAIIIVFFASAGINPVDVGIFYGSKVGSAVGMSSSVAENPFNKLALDLKNKENSLSQKEQALNAREAELNSRSGLNQTVLLWVVIVGIFILFILIIINFILDYRRRKNEKNIS</sequence>
<proteinExistence type="predicted"/>
<feature type="coiled-coil region" evidence="1">
    <location>
        <begin position="58"/>
        <end position="85"/>
    </location>
</feature>
<feature type="transmembrane region" description="Helical" evidence="2">
    <location>
        <begin position="96"/>
        <end position="118"/>
    </location>
</feature>
<protein>
    <submittedName>
        <fullName evidence="3">Uncharacterized protein</fullName>
    </submittedName>
</protein>
<evidence type="ECO:0000313" key="4">
    <source>
        <dbReference type="Proteomes" id="UP000034022"/>
    </source>
</evidence>
<accession>A0A0G0JX40</accession>
<feature type="transmembrane region" description="Helical" evidence="2">
    <location>
        <begin position="12"/>
        <end position="30"/>
    </location>
</feature>
<dbReference type="Proteomes" id="UP000034022">
    <property type="component" value="Unassembled WGS sequence"/>
</dbReference>
<name>A0A0G0JX40_9BACT</name>
<comment type="caution">
    <text evidence="3">The sequence shown here is derived from an EMBL/GenBank/DDBJ whole genome shotgun (WGS) entry which is preliminary data.</text>
</comment>
<evidence type="ECO:0000256" key="2">
    <source>
        <dbReference type="SAM" id="Phobius"/>
    </source>
</evidence>
<gene>
    <name evidence="3" type="ORF">US91_C0001G0049</name>
</gene>
<keyword evidence="2" id="KW-0472">Membrane</keyword>
<evidence type="ECO:0000256" key="1">
    <source>
        <dbReference type="SAM" id="Coils"/>
    </source>
</evidence>
<keyword evidence="2" id="KW-0812">Transmembrane</keyword>
<organism evidence="3 4">
    <name type="scientific">Candidatus Falkowbacteria bacterium GW2011_GWE1_38_31</name>
    <dbReference type="NCBI Taxonomy" id="1618638"/>
    <lineage>
        <taxon>Bacteria</taxon>
        <taxon>Candidatus Falkowiibacteriota</taxon>
    </lineage>
</organism>
<dbReference type="EMBL" id="LBUU01000001">
    <property type="protein sequence ID" value="KKQ71122.1"/>
    <property type="molecule type" value="Genomic_DNA"/>
</dbReference>
<keyword evidence="1" id="KW-0175">Coiled coil</keyword>
<keyword evidence="2" id="KW-1133">Transmembrane helix</keyword>